<reference evidence="2 3" key="1">
    <citation type="journal article" date="2021" name="Elife">
        <title>Chloroplast acquisition without the gene transfer in kleptoplastic sea slugs, Plakobranchus ocellatus.</title>
        <authorList>
            <person name="Maeda T."/>
            <person name="Takahashi S."/>
            <person name="Yoshida T."/>
            <person name="Shimamura S."/>
            <person name="Takaki Y."/>
            <person name="Nagai Y."/>
            <person name="Toyoda A."/>
            <person name="Suzuki Y."/>
            <person name="Arimoto A."/>
            <person name="Ishii H."/>
            <person name="Satoh N."/>
            <person name="Nishiyama T."/>
            <person name="Hasebe M."/>
            <person name="Maruyama T."/>
            <person name="Minagawa J."/>
            <person name="Obokata J."/>
            <person name="Shigenobu S."/>
        </authorList>
    </citation>
    <scope>NUCLEOTIDE SEQUENCE [LARGE SCALE GENOMIC DNA]</scope>
</reference>
<protein>
    <recommendedName>
        <fullName evidence="4">DUF4773 domain-containing protein</fullName>
    </recommendedName>
</protein>
<feature type="compositionally biased region" description="Basic and acidic residues" evidence="1">
    <location>
        <begin position="155"/>
        <end position="164"/>
    </location>
</feature>
<evidence type="ECO:0000313" key="3">
    <source>
        <dbReference type="Proteomes" id="UP000762676"/>
    </source>
</evidence>
<comment type="caution">
    <text evidence="2">The sequence shown here is derived from an EMBL/GenBank/DDBJ whole genome shotgun (WGS) entry which is preliminary data.</text>
</comment>
<accession>A0AAV4JN26</accession>
<sequence>MVGITIQYNIAESLAKKSVFGLTKQESCCTDKGYVCYDCLCLKDAFACTTLTRCHPSSKSFALQYFDVQSGGLYRVVEYKSDLFCSAIASHRTHPHPPVQACWRSIGCVSDGCRATSISIETQATSVSIELQVTSVSIERQTTSVSTTHQVTPDSKVKHSVDDA</sequence>
<evidence type="ECO:0000313" key="2">
    <source>
        <dbReference type="EMBL" id="GFS21966.1"/>
    </source>
</evidence>
<feature type="compositionally biased region" description="Low complexity" evidence="1">
    <location>
        <begin position="143"/>
        <end position="152"/>
    </location>
</feature>
<feature type="region of interest" description="Disordered" evidence="1">
    <location>
        <begin position="143"/>
        <end position="164"/>
    </location>
</feature>
<keyword evidence="3" id="KW-1185">Reference proteome</keyword>
<dbReference type="Proteomes" id="UP000762676">
    <property type="component" value="Unassembled WGS sequence"/>
</dbReference>
<proteinExistence type="predicted"/>
<name>A0AAV4JN26_9GAST</name>
<evidence type="ECO:0008006" key="4">
    <source>
        <dbReference type="Google" id="ProtNLM"/>
    </source>
</evidence>
<dbReference type="AlphaFoldDB" id="A0AAV4JN26"/>
<organism evidence="2 3">
    <name type="scientific">Elysia marginata</name>
    <dbReference type="NCBI Taxonomy" id="1093978"/>
    <lineage>
        <taxon>Eukaryota</taxon>
        <taxon>Metazoa</taxon>
        <taxon>Spiralia</taxon>
        <taxon>Lophotrochozoa</taxon>
        <taxon>Mollusca</taxon>
        <taxon>Gastropoda</taxon>
        <taxon>Heterobranchia</taxon>
        <taxon>Euthyneura</taxon>
        <taxon>Panpulmonata</taxon>
        <taxon>Sacoglossa</taxon>
        <taxon>Placobranchoidea</taxon>
        <taxon>Plakobranchidae</taxon>
        <taxon>Elysia</taxon>
    </lineage>
</organism>
<gene>
    <name evidence="2" type="ORF">ElyMa_003351600</name>
</gene>
<evidence type="ECO:0000256" key="1">
    <source>
        <dbReference type="SAM" id="MobiDB-lite"/>
    </source>
</evidence>
<dbReference type="EMBL" id="BMAT01006908">
    <property type="protein sequence ID" value="GFS21966.1"/>
    <property type="molecule type" value="Genomic_DNA"/>
</dbReference>